<dbReference type="GO" id="GO:0000287">
    <property type="term" value="F:magnesium ion binding"/>
    <property type="evidence" value="ECO:0007669"/>
    <property type="project" value="InterPro"/>
</dbReference>
<keyword evidence="2 5" id="KW-0808">Transferase</keyword>
<evidence type="ECO:0000259" key="3">
    <source>
        <dbReference type="Pfam" id="PF01648"/>
    </source>
</evidence>
<evidence type="ECO:0000313" key="6">
    <source>
        <dbReference type="Proteomes" id="UP000185221"/>
    </source>
</evidence>
<keyword evidence="6" id="KW-1185">Reference proteome</keyword>
<dbReference type="STRING" id="226505.SAMN05444394_1388"/>
<reference evidence="6" key="1">
    <citation type="submission" date="2016-11" db="EMBL/GenBank/DDBJ databases">
        <authorList>
            <person name="Varghese N."/>
            <person name="Submissions S."/>
        </authorList>
    </citation>
    <scope>NUCLEOTIDE SEQUENCE [LARGE SCALE GENOMIC DNA]</scope>
    <source>
        <strain evidence="6">DSM 15292</strain>
    </source>
</reference>
<comment type="similarity">
    <text evidence="1">Belongs to the P-Pant transferase superfamily. Gsp/Sfp/HetI/AcpT family.</text>
</comment>
<gene>
    <name evidence="5" type="ORF">SAMN05444394_1388</name>
</gene>
<sequence>MKVDLWLAKLDEVPEEDGRDLAREEMERADRFVRPELKMRFLKRRSILRKLLSEYLDIKPNEIVINQTILGKPYVENPKAQIFFNISHSKDCVLYGFSNESEVGVDIEFLDEEIEAELISNHFFASEEISLIQNSKGKLKSEAFFRLWCIKEAYIKLVGKGLTFPLDQVLVKDTMEKPRLEIPAVTNDQPFESLSCIYSNWLPNFGIGVVVQGNHLEIEYKQYRG</sequence>
<dbReference type="PANTHER" id="PTHR12215">
    <property type="entry name" value="PHOSPHOPANTETHEINE TRANSFERASE"/>
    <property type="match status" value="1"/>
</dbReference>
<protein>
    <submittedName>
        <fullName evidence="5">Phosphopantetheine--protein transferase domain-containing protein</fullName>
    </submittedName>
</protein>
<dbReference type="PANTHER" id="PTHR12215:SF10">
    <property type="entry name" value="L-AMINOADIPATE-SEMIALDEHYDE DEHYDROGENASE-PHOSPHOPANTETHEINYL TRANSFERASE"/>
    <property type="match status" value="1"/>
</dbReference>
<dbReference type="OrthoDB" id="9808281at2"/>
<feature type="domain" description="4'-phosphopantetheinyl transferase" evidence="3">
    <location>
        <begin position="103"/>
        <end position="174"/>
    </location>
</feature>
<dbReference type="GO" id="GO:0005829">
    <property type="term" value="C:cytosol"/>
    <property type="evidence" value="ECO:0007669"/>
    <property type="project" value="TreeGrafter"/>
</dbReference>
<evidence type="ECO:0000313" key="5">
    <source>
        <dbReference type="EMBL" id="SIN74217.1"/>
    </source>
</evidence>
<dbReference type="Pfam" id="PF22624">
    <property type="entry name" value="AASDHPPT_N"/>
    <property type="match status" value="1"/>
</dbReference>
<dbReference type="InterPro" id="IPR050559">
    <property type="entry name" value="P-Pant_transferase_sf"/>
</dbReference>
<proteinExistence type="inferred from homology"/>
<dbReference type="SUPFAM" id="SSF56214">
    <property type="entry name" value="4'-phosphopantetheinyl transferase"/>
    <property type="match status" value="2"/>
</dbReference>
<dbReference type="EMBL" id="FSRC01000001">
    <property type="protein sequence ID" value="SIN74217.1"/>
    <property type="molecule type" value="Genomic_DNA"/>
</dbReference>
<name>A0A1N6DU28_9BACT</name>
<dbReference type="Proteomes" id="UP000185221">
    <property type="component" value="Unassembled WGS sequence"/>
</dbReference>
<dbReference type="InterPro" id="IPR008278">
    <property type="entry name" value="4-PPantetheinyl_Trfase_dom"/>
</dbReference>
<evidence type="ECO:0000256" key="2">
    <source>
        <dbReference type="ARBA" id="ARBA00022679"/>
    </source>
</evidence>
<evidence type="ECO:0000259" key="4">
    <source>
        <dbReference type="Pfam" id="PF22624"/>
    </source>
</evidence>
<feature type="domain" description="4'-phosphopantetheinyl transferase N-terminal" evidence="4">
    <location>
        <begin position="21"/>
        <end position="93"/>
    </location>
</feature>
<dbReference type="InterPro" id="IPR055066">
    <property type="entry name" value="AASDHPPT_N"/>
</dbReference>
<evidence type="ECO:0000256" key="1">
    <source>
        <dbReference type="ARBA" id="ARBA00010990"/>
    </source>
</evidence>
<organism evidence="5 6">
    <name type="scientific">Algoriphagus halophilus</name>
    <dbReference type="NCBI Taxonomy" id="226505"/>
    <lineage>
        <taxon>Bacteria</taxon>
        <taxon>Pseudomonadati</taxon>
        <taxon>Bacteroidota</taxon>
        <taxon>Cytophagia</taxon>
        <taxon>Cytophagales</taxon>
        <taxon>Cyclobacteriaceae</taxon>
        <taxon>Algoriphagus</taxon>
    </lineage>
</organism>
<accession>A0A1N6DU28</accession>
<dbReference type="Pfam" id="PF01648">
    <property type="entry name" value="ACPS"/>
    <property type="match status" value="1"/>
</dbReference>
<dbReference type="GO" id="GO:0019878">
    <property type="term" value="P:lysine biosynthetic process via aminoadipic acid"/>
    <property type="evidence" value="ECO:0007669"/>
    <property type="project" value="TreeGrafter"/>
</dbReference>
<dbReference type="Gene3D" id="3.90.470.20">
    <property type="entry name" value="4'-phosphopantetheinyl transferase domain"/>
    <property type="match status" value="1"/>
</dbReference>
<dbReference type="AlphaFoldDB" id="A0A1N6DU28"/>
<dbReference type="GO" id="GO:0008897">
    <property type="term" value="F:holo-[acyl-carrier-protein] synthase activity"/>
    <property type="evidence" value="ECO:0007669"/>
    <property type="project" value="InterPro"/>
</dbReference>
<dbReference type="RefSeq" id="WP_074224057.1">
    <property type="nucleotide sequence ID" value="NZ_FSRC01000001.1"/>
</dbReference>
<dbReference type="InterPro" id="IPR037143">
    <property type="entry name" value="4-PPantetheinyl_Trfase_dom_sf"/>
</dbReference>